<keyword evidence="3" id="KW-1185">Reference proteome</keyword>
<evidence type="ECO:0000313" key="3">
    <source>
        <dbReference type="Proteomes" id="UP000035489"/>
    </source>
</evidence>
<dbReference type="PATRIC" id="fig|1225564.3.peg.4831"/>
<name>A0A0H1R968_9HYPH</name>
<dbReference type="RefSeq" id="WP_047190486.1">
    <property type="nucleotide sequence ID" value="NZ_LCYG01000046.1"/>
</dbReference>
<accession>A0A0H1R968</accession>
<dbReference type="AlphaFoldDB" id="A0A0H1R968"/>
<protein>
    <submittedName>
        <fullName evidence="2">Uncharacterized protein</fullName>
    </submittedName>
</protein>
<dbReference type="EMBL" id="LCYG01000046">
    <property type="protein sequence ID" value="KLK91738.1"/>
    <property type="molecule type" value="Genomic_DNA"/>
</dbReference>
<evidence type="ECO:0000313" key="2">
    <source>
        <dbReference type="EMBL" id="KLK91738.1"/>
    </source>
</evidence>
<evidence type="ECO:0000256" key="1">
    <source>
        <dbReference type="SAM" id="MobiDB-lite"/>
    </source>
</evidence>
<reference evidence="2 3" key="1">
    <citation type="submission" date="2015-05" db="EMBL/GenBank/DDBJ databases">
        <title>Draft genome sequence of Microvirga vignae strain BR3299, a novel nitrogen fixing bacteria isolated from Brazil semi-aired region.</title>
        <authorList>
            <person name="Zilli J.E."/>
            <person name="Passos S.R."/>
            <person name="Leite J."/>
            <person name="Baldani J.I."/>
            <person name="Xavier G.R."/>
            <person name="Rumjaneck N.G."/>
            <person name="Simoes-Araujo J.L."/>
        </authorList>
    </citation>
    <scope>NUCLEOTIDE SEQUENCE [LARGE SCALE GENOMIC DNA]</scope>
    <source>
        <strain evidence="2 3">BR3299</strain>
    </source>
</reference>
<organism evidence="2 3">
    <name type="scientific">Microvirga vignae</name>
    <dbReference type="NCBI Taxonomy" id="1225564"/>
    <lineage>
        <taxon>Bacteria</taxon>
        <taxon>Pseudomonadati</taxon>
        <taxon>Pseudomonadota</taxon>
        <taxon>Alphaproteobacteria</taxon>
        <taxon>Hyphomicrobiales</taxon>
        <taxon>Methylobacteriaceae</taxon>
        <taxon>Microvirga</taxon>
    </lineage>
</organism>
<gene>
    <name evidence="2" type="ORF">AA309_18450</name>
</gene>
<dbReference type="Proteomes" id="UP000035489">
    <property type="component" value="Unassembled WGS sequence"/>
</dbReference>
<sequence length="100" mass="11597">MPAQQIKAEELRAVSERERILALMHGMETEISHLHTQIGTQAERIKLVKGFVSSAAQLNTKGYIADIEYKRRPQDVLEQEQRPKLRSHRTSSRLYEPCRL</sequence>
<comment type="caution">
    <text evidence="2">The sequence shown here is derived from an EMBL/GenBank/DDBJ whole genome shotgun (WGS) entry which is preliminary data.</text>
</comment>
<feature type="region of interest" description="Disordered" evidence="1">
    <location>
        <begin position="75"/>
        <end position="100"/>
    </location>
</feature>
<proteinExistence type="predicted"/>
<dbReference type="STRING" id="1225564.AA309_18450"/>